<keyword evidence="5" id="KW-0677">Repeat</keyword>
<gene>
    <name evidence="14" type="ORF">LAMI_0E03532G</name>
</gene>
<dbReference type="InterPro" id="IPR036236">
    <property type="entry name" value="Znf_C2H2_sf"/>
</dbReference>
<sequence>MDFESLFGSGQSFSDNGQDFRRKTGDDSVGDEFNLIEDDQPKPQTIEAEELQKSMFLSPLSDRGPEGWRNFQTPTINVERSVELDDSGSMSHCFGESLGEAMNERSNALTGSLAGSLVATEFERQRPSVSLGVDYPDSSRRSSALLPASQDDVLSVGSFHSSFASDSGNNTTGGLLSHELALSPAPSAFTTGDDELDEILSVNSGRQPILDAYNDAGALNGLHAFSELDSAPFDTVAPTLQPVGSATSYQPSTVMKHNRERPQISVQEYQQTAHAFAQNSWGREVGTPSSQASLTSGQTPTNRNWLSVESEDQAITSEDENIHDQQRLGRRMRRKSQNSARRSSSKRRSISMEERARSLSENRDKLLQMAEVKPSLSNTADEVSGDNSDSGDDRASLTLGATAKRRNSQKNPANYACELCDKKFTRPYNLKSHLRTHTDERPFCCSVCGKAFARQHDRKRHEDLHTGKKRYICGGKLKDGTSWGCGKKFARSDALGRHFKTESGKRCIMPLYEEASREKNDSQLRELDLQFDLN</sequence>
<feature type="domain" description="C2H2-type" evidence="13">
    <location>
        <begin position="415"/>
        <end position="442"/>
    </location>
</feature>
<dbReference type="FunFam" id="3.30.160.60:FF:000065">
    <property type="entry name" value="B-cell CLL/lymphoma 6, member B"/>
    <property type="match status" value="1"/>
</dbReference>
<keyword evidence="7" id="KW-0862">Zinc</keyword>
<feature type="region of interest" description="Disordered" evidence="12">
    <location>
        <begin position="280"/>
        <end position="408"/>
    </location>
</feature>
<evidence type="ECO:0000256" key="10">
    <source>
        <dbReference type="ARBA" id="ARBA00023242"/>
    </source>
</evidence>
<evidence type="ECO:0000259" key="13">
    <source>
        <dbReference type="PROSITE" id="PS50157"/>
    </source>
</evidence>
<feature type="compositionally biased region" description="Polar residues" evidence="12">
    <location>
        <begin position="8"/>
        <end position="17"/>
    </location>
</feature>
<evidence type="ECO:0000256" key="3">
    <source>
        <dbReference type="ARBA" id="ARBA00022490"/>
    </source>
</evidence>
<dbReference type="Pfam" id="PF00096">
    <property type="entry name" value="zf-C2H2"/>
    <property type="match status" value="1"/>
</dbReference>
<protein>
    <submittedName>
        <fullName evidence="14">LAMI_0E03532g1_1</fullName>
    </submittedName>
</protein>
<feature type="compositionally biased region" description="Acidic residues" evidence="12">
    <location>
        <begin position="28"/>
        <end position="38"/>
    </location>
</feature>
<feature type="compositionally biased region" description="Basic and acidic residues" evidence="12">
    <location>
        <begin position="350"/>
        <end position="366"/>
    </location>
</feature>
<dbReference type="SMART" id="SM00355">
    <property type="entry name" value="ZnF_C2H2"/>
    <property type="match status" value="2"/>
</dbReference>
<keyword evidence="6 11" id="KW-0863">Zinc-finger</keyword>
<dbReference type="PANTHER" id="PTHR23235:SF120">
    <property type="entry name" value="KRUPPEL-LIKE FACTOR 15"/>
    <property type="match status" value="1"/>
</dbReference>
<dbReference type="GO" id="GO:0000981">
    <property type="term" value="F:DNA-binding transcription factor activity, RNA polymerase II-specific"/>
    <property type="evidence" value="ECO:0007669"/>
    <property type="project" value="TreeGrafter"/>
</dbReference>
<keyword evidence="8" id="KW-0805">Transcription regulation</keyword>
<evidence type="ECO:0000256" key="5">
    <source>
        <dbReference type="ARBA" id="ARBA00022737"/>
    </source>
</evidence>
<dbReference type="PANTHER" id="PTHR23235">
    <property type="entry name" value="KRUEPPEL-LIKE TRANSCRIPTION FACTOR"/>
    <property type="match status" value="1"/>
</dbReference>
<evidence type="ECO:0000256" key="2">
    <source>
        <dbReference type="ARBA" id="ARBA00004496"/>
    </source>
</evidence>
<evidence type="ECO:0000256" key="8">
    <source>
        <dbReference type="ARBA" id="ARBA00023015"/>
    </source>
</evidence>
<dbReference type="GO" id="GO:0000978">
    <property type="term" value="F:RNA polymerase II cis-regulatory region sequence-specific DNA binding"/>
    <property type="evidence" value="ECO:0007669"/>
    <property type="project" value="TreeGrafter"/>
</dbReference>
<evidence type="ECO:0000256" key="12">
    <source>
        <dbReference type="SAM" id="MobiDB-lite"/>
    </source>
</evidence>
<evidence type="ECO:0000256" key="7">
    <source>
        <dbReference type="ARBA" id="ARBA00022833"/>
    </source>
</evidence>
<comment type="subcellular location">
    <subcellularLocation>
        <location evidence="2">Cytoplasm</location>
    </subcellularLocation>
    <subcellularLocation>
        <location evidence="1">Nucleus</location>
    </subcellularLocation>
</comment>
<evidence type="ECO:0000313" key="15">
    <source>
        <dbReference type="Proteomes" id="UP000191024"/>
    </source>
</evidence>
<dbReference type="STRING" id="1230905.A0A1G4JJX7"/>
<feature type="compositionally biased region" description="Acidic residues" evidence="12">
    <location>
        <begin position="309"/>
        <end position="319"/>
    </location>
</feature>
<evidence type="ECO:0000313" key="14">
    <source>
        <dbReference type="EMBL" id="SCU90767.1"/>
    </source>
</evidence>
<feature type="compositionally biased region" description="Polar residues" evidence="12">
    <location>
        <begin position="280"/>
        <end position="307"/>
    </location>
</feature>
<keyword evidence="10" id="KW-0539">Nucleus</keyword>
<dbReference type="GO" id="GO:0005634">
    <property type="term" value="C:nucleus"/>
    <property type="evidence" value="ECO:0007669"/>
    <property type="project" value="UniProtKB-SubCell"/>
</dbReference>
<name>A0A1G4JJX7_9SACH</name>
<evidence type="ECO:0000256" key="1">
    <source>
        <dbReference type="ARBA" id="ARBA00004123"/>
    </source>
</evidence>
<dbReference type="InterPro" id="IPR013087">
    <property type="entry name" value="Znf_C2H2_type"/>
</dbReference>
<keyword evidence="4" id="KW-0479">Metal-binding</keyword>
<dbReference type="EMBL" id="LT598465">
    <property type="protein sequence ID" value="SCU90767.1"/>
    <property type="molecule type" value="Genomic_DNA"/>
</dbReference>
<evidence type="ECO:0000256" key="6">
    <source>
        <dbReference type="ARBA" id="ARBA00022771"/>
    </source>
</evidence>
<evidence type="ECO:0000256" key="11">
    <source>
        <dbReference type="PROSITE-ProRule" id="PRU00042"/>
    </source>
</evidence>
<dbReference type="Gene3D" id="3.30.160.60">
    <property type="entry name" value="Classic Zinc Finger"/>
    <property type="match status" value="3"/>
</dbReference>
<dbReference type="Proteomes" id="UP000191024">
    <property type="component" value="Chromosome E"/>
</dbReference>
<evidence type="ECO:0000256" key="9">
    <source>
        <dbReference type="ARBA" id="ARBA00023163"/>
    </source>
</evidence>
<feature type="region of interest" description="Disordered" evidence="12">
    <location>
        <begin position="1"/>
        <end position="43"/>
    </location>
</feature>
<reference evidence="14 15" key="1">
    <citation type="submission" date="2016-03" db="EMBL/GenBank/DDBJ databases">
        <authorList>
            <person name="Devillers H."/>
        </authorList>
    </citation>
    <scope>NUCLEOTIDE SEQUENCE [LARGE SCALE GENOMIC DNA]</scope>
    <source>
        <strain evidence="14">CBS 11717</strain>
    </source>
</reference>
<keyword evidence="9" id="KW-0804">Transcription</keyword>
<dbReference type="GO" id="GO:0005737">
    <property type="term" value="C:cytoplasm"/>
    <property type="evidence" value="ECO:0007669"/>
    <property type="project" value="UniProtKB-SubCell"/>
</dbReference>
<dbReference type="OrthoDB" id="8117402at2759"/>
<dbReference type="PROSITE" id="PS50157">
    <property type="entry name" value="ZINC_FINGER_C2H2_2"/>
    <property type="match status" value="3"/>
</dbReference>
<dbReference type="SUPFAM" id="SSF57667">
    <property type="entry name" value="beta-beta-alpha zinc fingers"/>
    <property type="match status" value="1"/>
</dbReference>
<keyword evidence="15" id="KW-1185">Reference proteome</keyword>
<dbReference type="GO" id="GO:0008270">
    <property type="term" value="F:zinc ion binding"/>
    <property type="evidence" value="ECO:0007669"/>
    <property type="project" value="UniProtKB-KW"/>
</dbReference>
<dbReference type="FunFam" id="3.30.160.60:FF:000181">
    <property type="entry name" value="C2H2 type zinc finger protein"/>
    <property type="match status" value="1"/>
</dbReference>
<feature type="compositionally biased region" description="Polar residues" evidence="12">
    <location>
        <begin position="375"/>
        <end position="388"/>
    </location>
</feature>
<proteinExistence type="predicted"/>
<keyword evidence="3" id="KW-0963">Cytoplasm</keyword>
<evidence type="ECO:0000256" key="4">
    <source>
        <dbReference type="ARBA" id="ARBA00022723"/>
    </source>
</evidence>
<dbReference type="GO" id="GO:0045944">
    <property type="term" value="P:positive regulation of transcription by RNA polymerase II"/>
    <property type="evidence" value="ECO:0007669"/>
    <property type="project" value="UniProtKB-ARBA"/>
</dbReference>
<dbReference type="GO" id="GO:0071277">
    <property type="term" value="P:cellular response to calcium ion"/>
    <property type="evidence" value="ECO:0007669"/>
    <property type="project" value="UniProtKB-ARBA"/>
</dbReference>
<accession>A0A1G4JJX7</accession>
<dbReference type="GO" id="GO:0071467">
    <property type="term" value="P:cellular response to pH"/>
    <property type="evidence" value="ECO:0007669"/>
    <property type="project" value="UniProtKB-ARBA"/>
</dbReference>
<dbReference type="PROSITE" id="PS00028">
    <property type="entry name" value="ZINC_FINGER_C2H2_1"/>
    <property type="match status" value="2"/>
</dbReference>
<feature type="domain" description="C2H2-type" evidence="13">
    <location>
        <begin position="471"/>
        <end position="507"/>
    </location>
</feature>
<dbReference type="FunFam" id="3.30.160.60:FF:000239">
    <property type="entry name" value="C2H2 type zinc finger protein"/>
    <property type="match status" value="1"/>
</dbReference>
<dbReference type="AlphaFoldDB" id="A0A1G4JJX7"/>
<organism evidence="14 15">
    <name type="scientific">Lachancea mirantina</name>
    <dbReference type="NCBI Taxonomy" id="1230905"/>
    <lineage>
        <taxon>Eukaryota</taxon>
        <taxon>Fungi</taxon>
        <taxon>Dikarya</taxon>
        <taxon>Ascomycota</taxon>
        <taxon>Saccharomycotina</taxon>
        <taxon>Saccharomycetes</taxon>
        <taxon>Saccharomycetales</taxon>
        <taxon>Saccharomycetaceae</taxon>
        <taxon>Lachancea</taxon>
    </lineage>
</organism>
<feature type="domain" description="C2H2-type" evidence="13">
    <location>
        <begin position="443"/>
        <end position="470"/>
    </location>
</feature>